<accession>A0AAX4HGA8</accession>
<reference evidence="3 4" key="1">
    <citation type="submission" date="2023-10" db="EMBL/GenBank/DDBJ databases">
        <title>Draft Genome Sequence of Candida saopaulonensis from a very Premature Infant with Sepsis.</title>
        <authorList>
            <person name="Ning Y."/>
            <person name="Dai R."/>
            <person name="Xiao M."/>
            <person name="Xu Y."/>
            <person name="Yan Q."/>
            <person name="Zhang L."/>
        </authorList>
    </citation>
    <scope>NUCLEOTIDE SEQUENCE [LARGE SCALE GENOMIC DNA]</scope>
    <source>
        <strain evidence="3 4">19XY460</strain>
    </source>
</reference>
<gene>
    <name evidence="3" type="ORF">PUMCH_004673</name>
</gene>
<feature type="transmembrane region" description="Helical" evidence="1">
    <location>
        <begin position="124"/>
        <end position="144"/>
    </location>
</feature>
<feature type="transmembrane region" description="Helical" evidence="1">
    <location>
        <begin position="245"/>
        <end position="266"/>
    </location>
</feature>
<dbReference type="GeneID" id="88175733"/>
<dbReference type="PANTHER" id="PTHR42109">
    <property type="entry name" value="UNPLACED GENOMIC SCAFFOLD UM_SCAF_CONTIG_1.265, WHOLE GENOME SHOTGUN SEQUENCE"/>
    <property type="match status" value="1"/>
</dbReference>
<dbReference type="Pfam" id="PF24800">
    <property type="entry name" value="DUF7702"/>
    <property type="match status" value="1"/>
</dbReference>
<feature type="transmembrane region" description="Helical" evidence="1">
    <location>
        <begin position="66"/>
        <end position="89"/>
    </location>
</feature>
<keyword evidence="1" id="KW-0812">Transmembrane</keyword>
<feature type="transmembrane region" description="Helical" evidence="1">
    <location>
        <begin position="164"/>
        <end position="187"/>
    </location>
</feature>
<feature type="transmembrane region" description="Helical" evidence="1">
    <location>
        <begin position="199"/>
        <end position="220"/>
    </location>
</feature>
<protein>
    <recommendedName>
        <fullName evidence="2">DUF7702 domain-containing protein</fullName>
    </recommendedName>
</protein>
<evidence type="ECO:0000313" key="4">
    <source>
        <dbReference type="Proteomes" id="UP001338582"/>
    </source>
</evidence>
<feature type="domain" description="DUF7702" evidence="2">
    <location>
        <begin position="13"/>
        <end position="257"/>
    </location>
</feature>
<dbReference type="Proteomes" id="UP001338582">
    <property type="component" value="Chromosome 6"/>
</dbReference>
<dbReference type="PANTHER" id="PTHR42109:SF2">
    <property type="entry name" value="INTEGRAL MEMBRANE PROTEIN"/>
    <property type="match status" value="1"/>
</dbReference>
<evidence type="ECO:0000256" key="1">
    <source>
        <dbReference type="SAM" id="Phobius"/>
    </source>
</evidence>
<organism evidence="3 4">
    <name type="scientific">Australozyma saopauloensis</name>
    <dbReference type="NCBI Taxonomy" id="291208"/>
    <lineage>
        <taxon>Eukaryota</taxon>
        <taxon>Fungi</taxon>
        <taxon>Dikarya</taxon>
        <taxon>Ascomycota</taxon>
        <taxon>Saccharomycotina</taxon>
        <taxon>Pichiomycetes</taxon>
        <taxon>Metschnikowiaceae</taxon>
        <taxon>Australozyma</taxon>
    </lineage>
</organism>
<dbReference type="InterPro" id="IPR056119">
    <property type="entry name" value="DUF7702"/>
</dbReference>
<dbReference type="RefSeq" id="XP_062879670.1">
    <property type="nucleotide sequence ID" value="XM_063023600.1"/>
</dbReference>
<feature type="transmembrane region" description="Helical" evidence="1">
    <location>
        <begin position="6"/>
        <end position="32"/>
    </location>
</feature>
<dbReference type="KEGG" id="asau:88175733"/>
<dbReference type="AlphaFoldDB" id="A0AAX4HGA8"/>
<proteinExistence type="predicted"/>
<name>A0AAX4HGA8_9ASCO</name>
<dbReference type="EMBL" id="CP138899">
    <property type="protein sequence ID" value="WPK27292.1"/>
    <property type="molecule type" value="Genomic_DNA"/>
</dbReference>
<keyword evidence="1" id="KW-1133">Transmembrane helix</keyword>
<keyword evidence="1" id="KW-0472">Membrane</keyword>
<keyword evidence="4" id="KW-1185">Reference proteome</keyword>
<sequence length="285" mass="31578">MSFFELPSIGAASAVYLAVFGVFFIFATVIFLHRGPKTLFTYLLIYSMIRFGSQASGLAFAHTPSLINLLIAYVVLSTPGFLVLIFASFHATLHEQRLKFGVSWFDTREIIKGARFKFLNSPFALTRLILIAGSIIAIIGGLVISNARADDSNYSSELQLSKSLRVAGSTMLLVGTLILILLAIIALTKETIRTVPMKLIVLCAPFLLVRCVYNFLAIYVTEMNYFNFENYLGSESKTLILSENIMSTAMECVIWLLLAFSFLTTVHHKTSHSKKSNEETSSGEP</sequence>
<evidence type="ECO:0000313" key="3">
    <source>
        <dbReference type="EMBL" id="WPK27292.1"/>
    </source>
</evidence>
<feature type="transmembrane region" description="Helical" evidence="1">
    <location>
        <begin position="39"/>
        <end position="60"/>
    </location>
</feature>
<evidence type="ECO:0000259" key="2">
    <source>
        <dbReference type="Pfam" id="PF24800"/>
    </source>
</evidence>